<dbReference type="AlphaFoldDB" id="A0A1B6FM67"/>
<sequence length="104" mass="11678">SRWNQYFRTLKDGSSPTNDKDDLKIDLDSNFSHNDLNSDDSYGTMSISNVEHESSSPSRHSHNPPRNLLPAGPNFVQNISPNFHTTIHGNSQYSLYNLNNSTAV</sequence>
<proteinExistence type="predicted"/>
<feature type="region of interest" description="Disordered" evidence="1">
    <location>
        <begin position="1"/>
        <end position="76"/>
    </location>
</feature>
<evidence type="ECO:0000256" key="1">
    <source>
        <dbReference type="SAM" id="MobiDB-lite"/>
    </source>
</evidence>
<evidence type="ECO:0000313" key="2">
    <source>
        <dbReference type="EMBL" id="JAS51261.1"/>
    </source>
</evidence>
<gene>
    <name evidence="2" type="ORF">g.49302</name>
</gene>
<reference evidence="2" key="1">
    <citation type="submission" date="2015-11" db="EMBL/GenBank/DDBJ databases">
        <title>De novo transcriptome assembly of four potential Pierce s Disease insect vectors from Arizona vineyards.</title>
        <authorList>
            <person name="Tassone E.E."/>
        </authorList>
    </citation>
    <scope>NUCLEOTIDE SEQUENCE</scope>
</reference>
<feature type="non-terminal residue" evidence="2">
    <location>
        <position position="104"/>
    </location>
</feature>
<feature type="non-terminal residue" evidence="2">
    <location>
        <position position="1"/>
    </location>
</feature>
<feature type="compositionally biased region" description="Polar residues" evidence="1">
    <location>
        <begin position="1"/>
        <end position="17"/>
    </location>
</feature>
<organism evidence="2">
    <name type="scientific">Cuerna arida</name>
    <dbReference type="NCBI Taxonomy" id="1464854"/>
    <lineage>
        <taxon>Eukaryota</taxon>
        <taxon>Metazoa</taxon>
        <taxon>Ecdysozoa</taxon>
        <taxon>Arthropoda</taxon>
        <taxon>Hexapoda</taxon>
        <taxon>Insecta</taxon>
        <taxon>Pterygota</taxon>
        <taxon>Neoptera</taxon>
        <taxon>Paraneoptera</taxon>
        <taxon>Hemiptera</taxon>
        <taxon>Auchenorrhyncha</taxon>
        <taxon>Membracoidea</taxon>
        <taxon>Cicadellidae</taxon>
        <taxon>Cicadellinae</taxon>
        <taxon>Proconiini</taxon>
        <taxon>Cuerna</taxon>
    </lineage>
</organism>
<accession>A0A1B6FM67</accession>
<protein>
    <submittedName>
        <fullName evidence="2">Uncharacterized protein</fullName>
    </submittedName>
</protein>
<dbReference type="EMBL" id="GECZ01018508">
    <property type="protein sequence ID" value="JAS51261.1"/>
    <property type="molecule type" value="Transcribed_RNA"/>
</dbReference>
<feature type="compositionally biased region" description="Polar residues" evidence="1">
    <location>
        <begin position="29"/>
        <end position="49"/>
    </location>
</feature>
<name>A0A1B6FM67_9HEMI</name>
<feature type="compositionally biased region" description="Basic and acidic residues" evidence="1">
    <location>
        <begin position="18"/>
        <end position="27"/>
    </location>
</feature>